<accession>A0ACB9RA34</accession>
<sequence length="129" mass="14096">MESEKLVALLCSAVSELIILVLLLFPEATPLSVPSPDRDSLISNYSSHFPHPFAGLLPLLVGCLLARLEKVNEFPAFPRKRKKTRVLDYESGSYTDSNCGSSLSRPGSQPGRAEIFINRPPISSLIRSG</sequence>
<gene>
    <name evidence="1" type="ORF">MLD38_013783</name>
</gene>
<organism evidence="1 2">
    <name type="scientific">Melastoma candidum</name>
    <dbReference type="NCBI Taxonomy" id="119954"/>
    <lineage>
        <taxon>Eukaryota</taxon>
        <taxon>Viridiplantae</taxon>
        <taxon>Streptophyta</taxon>
        <taxon>Embryophyta</taxon>
        <taxon>Tracheophyta</taxon>
        <taxon>Spermatophyta</taxon>
        <taxon>Magnoliopsida</taxon>
        <taxon>eudicotyledons</taxon>
        <taxon>Gunneridae</taxon>
        <taxon>Pentapetalae</taxon>
        <taxon>rosids</taxon>
        <taxon>malvids</taxon>
        <taxon>Myrtales</taxon>
        <taxon>Melastomataceae</taxon>
        <taxon>Melastomatoideae</taxon>
        <taxon>Melastomateae</taxon>
        <taxon>Melastoma</taxon>
    </lineage>
</organism>
<reference evidence="2" key="1">
    <citation type="journal article" date="2023" name="Front. Plant Sci.">
        <title>Chromosomal-level genome assembly of Melastoma candidum provides insights into trichome evolution.</title>
        <authorList>
            <person name="Zhong Y."/>
            <person name="Wu W."/>
            <person name="Sun C."/>
            <person name="Zou P."/>
            <person name="Liu Y."/>
            <person name="Dai S."/>
            <person name="Zhou R."/>
        </authorList>
    </citation>
    <scope>NUCLEOTIDE SEQUENCE [LARGE SCALE GENOMIC DNA]</scope>
</reference>
<comment type="caution">
    <text evidence="1">The sequence shown here is derived from an EMBL/GenBank/DDBJ whole genome shotgun (WGS) entry which is preliminary data.</text>
</comment>
<protein>
    <submittedName>
        <fullName evidence="1">Uncharacterized protein</fullName>
    </submittedName>
</protein>
<evidence type="ECO:0000313" key="1">
    <source>
        <dbReference type="EMBL" id="KAI4375976.1"/>
    </source>
</evidence>
<evidence type="ECO:0000313" key="2">
    <source>
        <dbReference type="Proteomes" id="UP001057402"/>
    </source>
</evidence>
<proteinExistence type="predicted"/>
<dbReference type="EMBL" id="CM042883">
    <property type="protein sequence ID" value="KAI4375976.1"/>
    <property type="molecule type" value="Genomic_DNA"/>
</dbReference>
<dbReference type="Proteomes" id="UP001057402">
    <property type="component" value="Chromosome 4"/>
</dbReference>
<name>A0ACB9RA34_9MYRT</name>
<keyword evidence="2" id="KW-1185">Reference proteome</keyword>